<organism evidence="2 3">
    <name type="scientific">Pocillopora damicornis</name>
    <name type="common">Cauliflower coral</name>
    <name type="synonym">Millepora damicornis</name>
    <dbReference type="NCBI Taxonomy" id="46731"/>
    <lineage>
        <taxon>Eukaryota</taxon>
        <taxon>Metazoa</taxon>
        <taxon>Cnidaria</taxon>
        <taxon>Anthozoa</taxon>
        <taxon>Hexacorallia</taxon>
        <taxon>Scleractinia</taxon>
        <taxon>Astrocoeniina</taxon>
        <taxon>Pocilloporidae</taxon>
        <taxon>Pocillopora</taxon>
    </lineage>
</organism>
<sequence>MVQHLVTYSSGRRRSIANDSCVLKLKTYNELRSFLNSEGSREVLWCRFSIRSNTYPALLKILSVRHNDNLATTESLSASQKTTIEKQTINSSTVFKTHKPDLRIINIMSEKGLASTVNIVNVTEDDFGPYTCFVSNDLGNDFWSAFLTK</sequence>
<accession>A0A3M6T822</accession>
<proteinExistence type="predicted"/>
<dbReference type="SUPFAM" id="SSF48726">
    <property type="entry name" value="Immunoglobulin"/>
    <property type="match status" value="1"/>
</dbReference>
<reference evidence="2 3" key="1">
    <citation type="journal article" date="2018" name="Sci. Rep.">
        <title>Comparative analysis of the Pocillopora damicornis genome highlights role of immune system in coral evolution.</title>
        <authorList>
            <person name="Cunning R."/>
            <person name="Bay R.A."/>
            <person name="Gillette P."/>
            <person name="Baker A.C."/>
            <person name="Traylor-Knowles N."/>
        </authorList>
    </citation>
    <scope>NUCLEOTIDE SEQUENCE [LARGE SCALE GENOMIC DNA]</scope>
    <source>
        <strain evidence="2">RSMAS</strain>
        <tissue evidence="2">Whole animal</tissue>
    </source>
</reference>
<evidence type="ECO:0000313" key="2">
    <source>
        <dbReference type="EMBL" id="RMX37459.1"/>
    </source>
</evidence>
<evidence type="ECO:0000259" key="1">
    <source>
        <dbReference type="Pfam" id="PF00047"/>
    </source>
</evidence>
<protein>
    <recommendedName>
        <fullName evidence="1">Immunoglobulin-like beta-sandwich domain-containing protein</fullName>
    </recommendedName>
</protein>
<dbReference type="InterPro" id="IPR036179">
    <property type="entry name" value="Ig-like_dom_sf"/>
</dbReference>
<evidence type="ECO:0000313" key="3">
    <source>
        <dbReference type="Proteomes" id="UP000275408"/>
    </source>
</evidence>
<dbReference type="EMBL" id="RCHS01004116">
    <property type="protein sequence ID" value="RMX37459.1"/>
    <property type="molecule type" value="Genomic_DNA"/>
</dbReference>
<dbReference type="AlphaFoldDB" id="A0A3M6T822"/>
<feature type="domain" description="Immunoglobulin-like beta-sandwich" evidence="1">
    <location>
        <begin position="94"/>
        <end position="143"/>
    </location>
</feature>
<keyword evidence="3" id="KW-1185">Reference proteome</keyword>
<dbReference type="Gene3D" id="2.60.40.10">
    <property type="entry name" value="Immunoglobulins"/>
    <property type="match status" value="1"/>
</dbReference>
<comment type="caution">
    <text evidence="2">The sequence shown here is derived from an EMBL/GenBank/DDBJ whole genome shotgun (WGS) entry which is preliminary data.</text>
</comment>
<dbReference type="Pfam" id="PF00047">
    <property type="entry name" value="ig"/>
    <property type="match status" value="1"/>
</dbReference>
<dbReference type="Proteomes" id="UP000275408">
    <property type="component" value="Unassembled WGS sequence"/>
</dbReference>
<dbReference type="InterPro" id="IPR013151">
    <property type="entry name" value="Immunoglobulin_dom"/>
</dbReference>
<gene>
    <name evidence="2" type="ORF">pdam_00011691</name>
</gene>
<name>A0A3M6T822_POCDA</name>
<dbReference type="InterPro" id="IPR013783">
    <property type="entry name" value="Ig-like_fold"/>
</dbReference>